<protein>
    <submittedName>
        <fullName evidence="1">Uncharacterized protein</fullName>
    </submittedName>
</protein>
<reference evidence="1" key="1">
    <citation type="journal article" date="2023" name="Plant J.">
        <title>Genome sequences and population genomics provide insights into the demographic history, inbreeding, and mutation load of two 'living fossil' tree species of Dipteronia.</title>
        <authorList>
            <person name="Feng Y."/>
            <person name="Comes H.P."/>
            <person name="Chen J."/>
            <person name="Zhu S."/>
            <person name="Lu R."/>
            <person name="Zhang X."/>
            <person name="Li P."/>
            <person name="Qiu J."/>
            <person name="Olsen K.M."/>
            <person name="Qiu Y."/>
        </authorList>
    </citation>
    <scope>NUCLEOTIDE SEQUENCE</scope>
    <source>
        <strain evidence="1">NBL</strain>
    </source>
</reference>
<dbReference type="AlphaFoldDB" id="A0AAD9ZI10"/>
<keyword evidence="2" id="KW-1185">Reference proteome</keyword>
<accession>A0AAD9ZI10</accession>
<dbReference type="Proteomes" id="UP001281410">
    <property type="component" value="Unassembled WGS sequence"/>
</dbReference>
<sequence length="78" mass="8826">MQQPLNNDNLQGFSFDFHREGVGTGPIIDKGGARKEAEEISNILFYPPRIDDEIAPSISEEYNVNLVETALNHFWAFT</sequence>
<comment type="caution">
    <text evidence="1">The sequence shown here is derived from an EMBL/GenBank/DDBJ whole genome shotgun (WGS) entry which is preliminary data.</text>
</comment>
<evidence type="ECO:0000313" key="2">
    <source>
        <dbReference type="Proteomes" id="UP001281410"/>
    </source>
</evidence>
<name>A0AAD9ZI10_9ROSI</name>
<gene>
    <name evidence="1" type="ORF">Dsin_032750</name>
</gene>
<evidence type="ECO:0000313" key="1">
    <source>
        <dbReference type="EMBL" id="KAK3180298.1"/>
    </source>
</evidence>
<proteinExistence type="predicted"/>
<organism evidence="1 2">
    <name type="scientific">Dipteronia sinensis</name>
    <dbReference type="NCBI Taxonomy" id="43782"/>
    <lineage>
        <taxon>Eukaryota</taxon>
        <taxon>Viridiplantae</taxon>
        <taxon>Streptophyta</taxon>
        <taxon>Embryophyta</taxon>
        <taxon>Tracheophyta</taxon>
        <taxon>Spermatophyta</taxon>
        <taxon>Magnoliopsida</taxon>
        <taxon>eudicotyledons</taxon>
        <taxon>Gunneridae</taxon>
        <taxon>Pentapetalae</taxon>
        <taxon>rosids</taxon>
        <taxon>malvids</taxon>
        <taxon>Sapindales</taxon>
        <taxon>Sapindaceae</taxon>
        <taxon>Hippocastanoideae</taxon>
        <taxon>Acereae</taxon>
        <taxon>Dipteronia</taxon>
    </lineage>
</organism>
<dbReference type="EMBL" id="JANJYJ010000110">
    <property type="protein sequence ID" value="KAK3180298.1"/>
    <property type="molecule type" value="Genomic_DNA"/>
</dbReference>